<keyword evidence="3" id="KW-0132">Cell division</keyword>
<evidence type="ECO:0000256" key="6">
    <source>
        <dbReference type="ARBA" id="ARBA00023125"/>
    </source>
</evidence>
<dbReference type="Pfam" id="PF02899">
    <property type="entry name" value="Phage_int_SAM_1"/>
    <property type="match status" value="1"/>
</dbReference>
<keyword evidence="7" id="KW-0233">DNA recombination</keyword>
<dbReference type="InterPro" id="IPR011010">
    <property type="entry name" value="DNA_brk_join_enz"/>
</dbReference>
<evidence type="ECO:0000256" key="7">
    <source>
        <dbReference type="ARBA" id="ARBA00023172"/>
    </source>
</evidence>
<comment type="caution">
    <text evidence="12">The sequence shown here is derived from an EMBL/GenBank/DDBJ whole genome shotgun (WGS) entry which is preliminary data.</text>
</comment>
<dbReference type="RefSeq" id="WP_146862135.1">
    <property type="nucleotide sequence ID" value="NZ_BKAU01000002.1"/>
</dbReference>
<evidence type="ECO:0000259" key="11">
    <source>
        <dbReference type="PROSITE" id="PS51900"/>
    </source>
</evidence>
<feature type="domain" description="Core-binding (CB)" evidence="11">
    <location>
        <begin position="5"/>
        <end position="98"/>
    </location>
</feature>
<evidence type="ECO:0000256" key="8">
    <source>
        <dbReference type="ARBA" id="ARBA00023306"/>
    </source>
</evidence>
<dbReference type="GO" id="GO:0005737">
    <property type="term" value="C:cytoplasm"/>
    <property type="evidence" value="ECO:0007669"/>
    <property type="project" value="UniProtKB-SubCell"/>
</dbReference>
<evidence type="ECO:0000256" key="5">
    <source>
        <dbReference type="ARBA" id="ARBA00022908"/>
    </source>
</evidence>
<evidence type="ECO:0000256" key="1">
    <source>
        <dbReference type="ARBA" id="ARBA00004496"/>
    </source>
</evidence>
<dbReference type="PROSITE" id="PS51900">
    <property type="entry name" value="CB"/>
    <property type="match status" value="1"/>
</dbReference>
<keyword evidence="8" id="KW-0131">Cell cycle</keyword>
<evidence type="ECO:0000259" key="10">
    <source>
        <dbReference type="PROSITE" id="PS51898"/>
    </source>
</evidence>
<keyword evidence="13" id="KW-1185">Reference proteome</keyword>
<dbReference type="InterPro" id="IPR050090">
    <property type="entry name" value="Tyrosine_recombinase_XerCD"/>
</dbReference>
<keyword evidence="2" id="KW-0963">Cytoplasm</keyword>
<dbReference type="Gene3D" id="1.10.443.10">
    <property type="entry name" value="Intergrase catalytic core"/>
    <property type="match status" value="1"/>
</dbReference>
<sequence length="313" mass="35813">MKEEQHLPSFALAFLAYLELEKRYSPHTVLAYRTDLEQFFQYMQGTYGDMPLPEIRYFHIQSWLVTGIHPDKKASSSVAAVTIRRKISTLKSFFKYAVRKQLLVQSPMAKVNSPKVRKRLPVFVEEKGMQQLEQNAVEGQPVFTDDFRGATAQLIMDLLYQTGMRRAELIGLTMEQVDEGNKQLKIRGKGNKERFVPISPLLLEQITAYEARKRREIEQPDPHRLLVKPNGKPLDENYVYKVVKAALSQVTTVPKKSPHILRHTFATHLMNNGADLNAVKELLGHSSLAATQVYTHNSIEKLKKVHQQAHPKA</sequence>
<dbReference type="GO" id="GO:0015074">
    <property type="term" value="P:DNA integration"/>
    <property type="evidence" value="ECO:0007669"/>
    <property type="project" value="UniProtKB-KW"/>
</dbReference>
<dbReference type="OrthoDB" id="9801717at2"/>
<dbReference type="GO" id="GO:0003677">
    <property type="term" value="F:DNA binding"/>
    <property type="evidence" value="ECO:0007669"/>
    <property type="project" value="UniProtKB-UniRule"/>
</dbReference>
<dbReference type="Gene3D" id="1.10.150.130">
    <property type="match status" value="1"/>
</dbReference>
<dbReference type="EMBL" id="BKAU01000002">
    <property type="protein sequence ID" value="GEP96319.1"/>
    <property type="molecule type" value="Genomic_DNA"/>
</dbReference>
<dbReference type="GO" id="GO:0006310">
    <property type="term" value="P:DNA recombination"/>
    <property type="evidence" value="ECO:0007669"/>
    <property type="project" value="UniProtKB-KW"/>
</dbReference>
<dbReference type="Pfam" id="PF00589">
    <property type="entry name" value="Phage_integrase"/>
    <property type="match status" value="1"/>
</dbReference>
<reference evidence="12 13" key="1">
    <citation type="submission" date="2019-07" db="EMBL/GenBank/DDBJ databases">
        <title>Whole genome shotgun sequence of Chitinophaga cymbidii NBRC 109752.</title>
        <authorList>
            <person name="Hosoyama A."/>
            <person name="Uohara A."/>
            <person name="Ohji S."/>
            <person name="Ichikawa N."/>
        </authorList>
    </citation>
    <scope>NUCLEOTIDE SEQUENCE [LARGE SCALE GENOMIC DNA]</scope>
    <source>
        <strain evidence="12 13">NBRC 109752</strain>
    </source>
</reference>
<dbReference type="Proteomes" id="UP000321436">
    <property type="component" value="Unassembled WGS sequence"/>
</dbReference>
<evidence type="ECO:0000256" key="4">
    <source>
        <dbReference type="ARBA" id="ARBA00022829"/>
    </source>
</evidence>
<keyword evidence="5" id="KW-0229">DNA integration</keyword>
<dbReference type="PROSITE" id="PS51898">
    <property type="entry name" value="TYR_RECOMBINASE"/>
    <property type="match status" value="1"/>
</dbReference>
<evidence type="ECO:0000256" key="2">
    <source>
        <dbReference type="ARBA" id="ARBA00022490"/>
    </source>
</evidence>
<evidence type="ECO:0000256" key="3">
    <source>
        <dbReference type="ARBA" id="ARBA00022618"/>
    </source>
</evidence>
<organism evidence="12 13">
    <name type="scientific">Chitinophaga cymbidii</name>
    <dbReference type="NCBI Taxonomy" id="1096750"/>
    <lineage>
        <taxon>Bacteria</taxon>
        <taxon>Pseudomonadati</taxon>
        <taxon>Bacteroidota</taxon>
        <taxon>Chitinophagia</taxon>
        <taxon>Chitinophagales</taxon>
        <taxon>Chitinophagaceae</taxon>
        <taxon>Chitinophaga</taxon>
    </lineage>
</organism>
<dbReference type="AlphaFoldDB" id="A0A512RKT8"/>
<dbReference type="PANTHER" id="PTHR30349:SF77">
    <property type="entry name" value="TYROSINE RECOMBINASE XERC"/>
    <property type="match status" value="1"/>
</dbReference>
<keyword evidence="4" id="KW-0159">Chromosome partition</keyword>
<name>A0A512RKT8_9BACT</name>
<dbReference type="InterPro" id="IPR002104">
    <property type="entry name" value="Integrase_catalytic"/>
</dbReference>
<evidence type="ECO:0000256" key="9">
    <source>
        <dbReference type="PROSITE-ProRule" id="PRU01248"/>
    </source>
</evidence>
<dbReference type="InterPro" id="IPR010998">
    <property type="entry name" value="Integrase_recombinase_N"/>
</dbReference>
<gene>
    <name evidence="12" type="primary">xerC_1</name>
    <name evidence="12" type="ORF">CCY01nite_25790</name>
</gene>
<accession>A0A512RKT8</accession>
<dbReference type="SUPFAM" id="SSF56349">
    <property type="entry name" value="DNA breaking-rejoining enzymes"/>
    <property type="match status" value="1"/>
</dbReference>
<evidence type="ECO:0000313" key="13">
    <source>
        <dbReference type="Proteomes" id="UP000321436"/>
    </source>
</evidence>
<dbReference type="GO" id="GO:0007059">
    <property type="term" value="P:chromosome segregation"/>
    <property type="evidence" value="ECO:0007669"/>
    <property type="project" value="UniProtKB-KW"/>
</dbReference>
<evidence type="ECO:0000313" key="12">
    <source>
        <dbReference type="EMBL" id="GEP96319.1"/>
    </source>
</evidence>
<keyword evidence="6 9" id="KW-0238">DNA-binding</keyword>
<dbReference type="InterPro" id="IPR013762">
    <property type="entry name" value="Integrase-like_cat_sf"/>
</dbReference>
<dbReference type="GO" id="GO:0051301">
    <property type="term" value="P:cell division"/>
    <property type="evidence" value="ECO:0007669"/>
    <property type="project" value="UniProtKB-KW"/>
</dbReference>
<protein>
    <submittedName>
        <fullName evidence="12">Tyrosine recombinase XerC</fullName>
    </submittedName>
</protein>
<dbReference type="InterPro" id="IPR004107">
    <property type="entry name" value="Integrase_SAM-like_N"/>
</dbReference>
<proteinExistence type="predicted"/>
<feature type="domain" description="Tyr recombinase" evidence="10">
    <location>
        <begin position="119"/>
        <end position="307"/>
    </location>
</feature>
<dbReference type="InterPro" id="IPR044068">
    <property type="entry name" value="CB"/>
</dbReference>
<dbReference type="PANTHER" id="PTHR30349">
    <property type="entry name" value="PHAGE INTEGRASE-RELATED"/>
    <property type="match status" value="1"/>
</dbReference>
<comment type="subcellular location">
    <subcellularLocation>
        <location evidence="1">Cytoplasm</location>
    </subcellularLocation>
</comment>